<feature type="transmembrane region" description="Helical" evidence="4">
    <location>
        <begin position="116"/>
        <end position="137"/>
    </location>
</feature>
<proteinExistence type="predicted"/>
<dbReference type="InterPro" id="IPR010982">
    <property type="entry name" value="Lambda_DNA-bd_dom_sf"/>
</dbReference>
<keyword evidence="1" id="KW-0805">Transcription regulation</keyword>
<dbReference type="RefSeq" id="WP_038480146.1">
    <property type="nucleotide sequence ID" value="NZ_CP009451.1"/>
</dbReference>
<protein>
    <submittedName>
        <fullName evidence="6">DNA-binding protein</fullName>
    </submittedName>
</protein>
<dbReference type="SMART" id="SM00530">
    <property type="entry name" value="HTH_XRE"/>
    <property type="match status" value="1"/>
</dbReference>
<keyword evidence="3" id="KW-0804">Transcription</keyword>
<keyword evidence="4" id="KW-1133">Transmembrane helix</keyword>
<dbReference type="GO" id="GO:0003700">
    <property type="term" value="F:DNA-binding transcription factor activity"/>
    <property type="evidence" value="ECO:0007669"/>
    <property type="project" value="TreeGrafter"/>
</dbReference>
<organism evidence="6 7">
    <name type="scientific">Cedecea neteri</name>
    <dbReference type="NCBI Taxonomy" id="158822"/>
    <lineage>
        <taxon>Bacteria</taxon>
        <taxon>Pseudomonadati</taxon>
        <taxon>Pseudomonadota</taxon>
        <taxon>Gammaproteobacteria</taxon>
        <taxon>Enterobacterales</taxon>
        <taxon>Enterobacteriaceae</taxon>
        <taxon>Cedecea</taxon>
    </lineage>
</organism>
<keyword evidence="4" id="KW-0472">Membrane</keyword>
<dbReference type="EMBL" id="CP009451">
    <property type="protein sequence ID" value="AIR06445.1"/>
    <property type="molecule type" value="Genomic_DNA"/>
</dbReference>
<dbReference type="KEGG" id="cnt:JT31_18045"/>
<dbReference type="OrthoDB" id="21915at2"/>
<evidence type="ECO:0000313" key="7">
    <source>
        <dbReference type="Proteomes" id="UP000029481"/>
    </source>
</evidence>
<name>A0A089RJ24_9ENTR</name>
<dbReference type="PANTHER" id="PTHR46797">
    <property type="entry name" value="HTH-TYPE TRANSCRIPTIONAL REGULATOR"/>
    <property type="match status" value="1"/>
</dbReference>
<dbReference type="CDD" id="cd00093">
    <property type="entry name" value="HTH_XRE"/>
    <property type="match status" value="1"/>
</dbReference>
<accession>A0A089RJ24</accession>
<dbReference type="SUPFAM" id="SSF47413">
    <property type="entry name" value="lambda repressor-like DNA-binding domains"/>
    <property type="match status" value="1"/>
</dbReference>
<evidence type="ECO:0000313" key="6">
    <source>
        <dbReference type="EMBL" id="AIR06445.1"/>
    </source>
</evidence>
<gene>
    <name evidence="6" type="ORF">JT31_18045</name>
</gene>
<dbReference type="PROSITE" id="PS50943">
    <property type="entry name" value="HTH_CROC1"/>
    <property type="match status" value="1"/>
</dbReference>
<evidence type="ECO:0000259" key="5">
    <source>
        <dbReference type="PROSITE" id="PS50943"/>
    </source>
</evidence>
<reference evidence="6 7" key="1">
    <citation type="submission" date="2014-09" db="EMBL/GenBank/DDBJ databases">
        <title>Cedecea neteri SSMD04 Genome Sequencing.</title>
        <authorList>
            <person name="Tan J.-Y."/>
        </authorList>
    </citation>
    <scope>NUCLEOTIDE SEQUENCE [LARGE SCALE GENOMIC DNA]</scope>
    <source>
        <strain evidence="6 7">SSMD04</strain>
    </source>
</reference>
<dbReference type="GO" id="GO:0003677">
    <property type="term" value="F:DNA binding"/>
    <property type="evidence" value="ECO:0007669"/>
    <property type="project" value="UniProtKB-KW"/>
</dbReference>
<keyword evidence="4" id="KW-0812">Transmembrane</keyword>
<dbReference type="InterPro" id="IPR025698">
    <property type="entry name" value="2TM_dom"/>
</dbReference>
<dbReference type="Proteomes" id="UP000029481">
    <property type="component" value="Chromosome"/>
</dbReference>
<sequence length="156" mass="17851">MSNNIKALRLSRAWSQEQLAELSSLSVRTIQRIENGGQASLETMSAIAAAFDLNVTDLYDDNEPDGEPEDALNTRIIEAKKRVAREYRYYRSLLVWAIVCAGLAVINLLTSPGQYWFLWPTLIWGALLVMGGLRLFLLKGWLEKRQQQRLQQILRK</sequence>
<feature type="transmembrane region" description="Helical" evidence="4">
    <location>
        <begin position="89"/>
        <end position="110"/>
    </location>
</feature>
<dbReference type="Gene3D" id="1.10.260.40">
    <property type="entry name" value="lambda repressor-like DNA-binding domains"/>
    <property type="match status" value="1"/>
</dbReference>
<dbReference type="InterPro" id="IPR050807">
    <property type="entry name" value="TransReg_Diox_bact_type"/>
</dbReference>
<feature type="domain" description="HTH cro/C1-type" evidence="5">
    <location>
        <begin position="5"/>
        <end position="58"/>
    </location>
</feature>
<evidence type="ECO:0000256" key="3">
    <source>
        <dbReference type="ARBA" id="ARBA00023163"/>
    </source>
</evidence>
<dbReference type="GO" id="GO:0005829">
    <property type="term" value="C:cytosol"/>
    <property type="evidence" value="ECO:0007669"/>
    <property type="project" value="TreeGrafter"/>
</dbReference>
<dbReference type="PANTHER" id="PTHR46797:SF23">
    <property type="entry name" value="HTH-TYPE TRANSCRIPTIONAL REGULATOR SUTR"/>
    <property type="match status" value="1"/>
</dbReference>
<dbReference type="Pfam" id="PF13239">
    <property type="entry name" value="2TM"/>
    <property type="match status" value="1"/>
</dbReference>
<evidence type="ECO:0000256" key="2">
    <source>
        <dbReference type="ARBA" id="ARBA00023125"/>
    </source>
</evidence>
<keyword evidence="7" id="KW-1185">Reference proteome</keyword>
<evidence type="ECO:0000256" key="4">
    <source>
        <dbReference type="SAM" id="Phobius"/>
    </source>
</evidence>
<dbReference type="Pfam" id="PF01381">
    <property type="entry name" value="HTH_3"/>
    <property type="match status" value="1"/>
</dbReference>
<dbReference type="InterPro" id="IPR001387">
    <property type="entry name" value="Cro/C1-type_HTH"/>
</dbReference>
<evidence type="ECO:0000256" key="1">
    <source>
        <dbReference type="ARBA" id="ARBA00023015"/>
    </source>
</evidence>
<dbReference type="AlphaFoldDB" id="A0A089RJ24"/>
<keyword evidence="2 6" id="KW-0238">DNA-binding</keyword>